<protein>
    <submittedName>
        <fullName evidence="6">SsuE family FMN reductase</fullName>
    </submittedName>
</protein>
<dbReference type="RefSeq" id="WP_170123431.1">
    <property type="nucleotide sequence ID" value="NZ_QGTJ01000001.1"/>
</dbReference>
<evidence type="ECO:0000256" key="4">
    <source>
        <dbReference type="ARBA" id="ARBA00023002"/>
    </source>
</evidence>
<dbReference type="PANTHER" id="PTHR43408">
    <property type="entry name" value="FMN REDUCTASE (NADPH)"/>
    <property type="match status" value="1"/>
</dbReference>
<keyword evidence="4" id="KW-0560">Oxidoreductase</keyword>
<dbReference type="SUPFAM" id="SSF52218">
    <property type="entry name" value="Flavoproteins"/>
    <property type="match status" value="1"/>
</dbReference>
<name>A0A317MZE6_9GAMM</name>
<dbReference type="Proteomes" id="UP000246569">
    <property type="component" value="Unassembled WGS sequence"/>
</dbReference>
<dbReference type="GO" id="GO:0016491">
    <property type="term" value="F:oxidoreductase activity"/>
    <property type="evidence" value="ECO:0007669"/>
    <property type="project" value="UniProtKB-KW"/>
</dbReference>
<reference evidence="6 7" key="1">
    <citation type="submission" date="2018-05" db="EMBL/GenBank/DDBJ databases">
        <title>Genomic Encyclopedia of Type Strains, Phase IV (KMG-IV): sequencing the most valuable type-strain genomes for metagenomic binning, comparative biology and taxonomic classification.</title>
        <authorList>
            <person name="Goeker M."/>
        </authorList>
    </citation>
    <scope>NUCLEOTIDE SEQUENCE [LARGE SCALE GENOMIC DNA]</scope>
    <source>
        <strain evidence="6 7">DSM 23606</strain>
    </source>
</reference>
<keyword evidence="3" id="KW-0288">FMN</keyword>
<dbReference type="Gene3D" id="3.40.50.360">
    <property type="match status" value="1"/>
</dbReference>
<gene>
    <name evidence="6" type="ORF">C7443_101146</name>
</gene>
<proteinExistence type="inferred from homology"/>
<dbReference type="AlphaFoldDB" id="A0A317MZE6"/>
<evidence type="ECO:0000256" key="3">
    <source>
        <dbReference type="ARBA" id="ARBA00022643"/>
    </source>
</evidence>
<evidence type="ECO:0000256" key="2">
    <source>
        <dbReference type="ARBA" id="ARBA00022630"/>
    </source>
</evidence>
<keyword evidence="2" id="KW-0285">Flavoprotein</keyword>
<evidence type="ECO:0000256" key="1">
    <source>
        <dbReference type="ARBA" id="ARBA00005990"/>
    </source>
</evidence>
<comment type="similarity">
    <text evidence="1">Belongs to the SsuE family.</text>
</comment>
<sequence length="197" mass="20799">MIIVTLDGSHSPDSRAAQLLAYLGECLAYNAQDVRALAARELPAGELARGAASGATRRQLDGALSGAGAVVVLTPVCQGAYSGLLKSCFDLLADDALSGKVVLPIAVGRDNTHQLSIQHALKPVLDAVGARLVLGCLYITENHLRVHDDGLLVLDHATENRLEAGLGRLLDALDGQRSEAATVRMVPRHARRVRCRG</sequence>
<evidence type="ECO:0000313" key="6">
    <source>
        <dbReference type="EMBL" id="PWV65662.1"/>
    </source>
</evidence>
<feature type="domain" description="NADPH-dependent FMN reductase-like" evidence="5">
    <location>
        <begin position="1"/>
        <end position="138"/>
    </location>
</feature>
<keyword evidence="7" id="KW-1185">Reference proteome</keyword>
<evidence type="ECO:0000313" key="7">
    <source>
        <dbReference type="Proteomes" id="UP000246569"/>
    </source>
</evidence>
<accession>A0A317MZE6</accession>
<dbReference type="InterPro" id="IPR029039">
    <property type="entry name" value="Flavoprotein-like_sf"/>
</dbReference>
<comment type="caution">
    <text evidence="6">The sequence shown here is derived from an EMBL/GenBank/DDBJ whole genome shotgun (WGS) entry which is preliminary data.</text>
</comment>
<dbReference type="InterPro" id="IPR005025">
    <property type="entry name" value="FMN_Rdtase-like_dom"/>
</dbReference>
<organism evidence="6 7">
    <name type="scientific">Plasticicumulans acidivorans</name>
    <dbReference type="NCBI Taxonomy" id="886464"/>
    <lineage>
        <taxon>Bacteria</taxon>
        <taxon>Pseudomonadati</taxon>
        <taxon>Pseudomonadota</taxon>
        <taxon>Gammaproteobacteria</taxon>
        <taxon>Candidatus Competibacteraceae</taxon>
        <taxon>Plasticicumulans</taxon>
    </lineage>
</organism>
<evidence type="ECO:0000259" key="5">
    <source>
        <dbReference type="Pfam" id="PF03358"/>
    </source>
</evidence>
<dbReference type="Pfam" id="PF03358">
    <property type="entry name" value="FMN_red"/>
    <property type="match status" value="1"/>
</dbReference>
<dbReference type="PANTHER" id="PTHR43408:SF1">
    <property type="entry name" value="FMN REDUCTASE (NADPH)"/>
    <property type="match status" value="1"/>
</dbReference>
<dbReference type="EMBL" id="QGTJ01000001">
    <property type="protein sequence ID" value="PWV65662.1"/>
    <property type="molecule type" value="Genomic_DNA"/>
</dbReference>
<dbReference type="InterPro" id="IPR051814">
    <property type="entry name" value="NAD(P)H-dep_FMN_reductase"/>
</dbReference>